<evidence type="ECO:0000313" key="1">
    <source>
        <dbReference type="EMBL" id="KAH9516095.1"/>
    </source>
</evidence>
<reference evidence="1" key="2">
    <citation type="journal article" date="2022" name="Res Sq">
        <title>Comparative Genomics Reveals Insights into the Divergent Evolution of Astigmatic Mites and Household Pest Adaptations.</title>
        <authorList>
            <person name="Xiong Q."/>
            <person name="Wan A.T.-Y."/>
            <person name="Liu X.-Y."/>
            <person name="Fung C.S.-H."/>
            <person name="Xiao X."/>
            <person name="Malainual N."/>
            <person name="Hou J."/>
            <person name="Wang L."/>
            <person name="Wang M."/>
            <person name="Yang K."/>
            <person name="Cui Y."/>
            <person name="Leung E."/>
            <person name="Nong W."/>
            <person name="Shin S.-K."/>
            <person name="Au S."/>
            <person name="Jeong K.Y."/>
            <person name="Chew F.T."/>
            <person name="Hui J."/>
            <person name="Leung T.F."/>
            <person name="Tungtrongchitr A."/>
            <person name="Zhong N."/>
            <person name="Liu Z."/>
            <person name="Tsui S."/>
        </authorList>
    </citation>
    <scope>NUCLEOTIDE SEQUENCE</scope>
    <source>
        <strain evidence="1">Derf</strain>
        <tissue evidence="1">Whole organism</tissue>
    </source>
</reference>
<evidence type="ECO:0000313" key="2">
    <source>
        <dbReference type="Proteomes" id="UP000790347"/>
    </source>
</evidence>
<proteinExistence type="predicted"/>
<reference evidence="1" key="1">
    <citation type="submission" date="2013-05" db="EMBL/GenBank/DDBJ databases">
        <authorList>
            <person name="Yim A.K.Y."/>
            <person name="Chan T.F."/>
            <person name="Ji K.M."/>
            <person name="Liu X.Y."/>
            <person name="Zhou J.W."/>
            <person name="Li R.Q."/>
            <person name="Yang K.Y."/>
            <person name="Li J."/>
            <person name="Li M."/>
            <person name="Law P.T.W."/>
            <person name="Wu Y.L."/>
            <person name="Cai Z.L."/>
            <person name="Qin H."/>
            <person name="Bao Y."/>
            <person name="Leung R.K.K."/>
            <person name="Ng P.K.S."/>
            <person name="Zou J."/>
            <person name="Zhong X.J."/>
            <person name="Ran P.X."/>
            <person name="Zhong N.S."/>
            <person name="Liu Z.G."/>
            <person name="Tsui S.K.W."/>
        </authorList>
    </citation>
    <scope>NUCLEOTIDE SEQUENCE</scope>
    <source>
        <strain evidence="1">Derf</strain>
        <tissue evidence="1">Whole organism</tissue>
    </source>
</reference>
<organism evidence="1 2">
    <name type="scientific">Dermatophagoides farinae</name>
    <name type="common">American house dust mite</name>
    <dbReference type="NCBI Taxonomy" id="6954"/>
    <lineage>
        <taxon>Eukaryota</taxon>
        <taxon>Metazoa</taxon>
        <taxon>Ecdysozoa</taxon>
        <taxon>Arthropoda</taxon>
        <taxon>Chelicerata</taxon>
        <taxon>Arachnida</taxon>
        <taxon>Acari</taxon>
        <taxon>Acariformes</taxon>
        <taxon>Sarcoptiformes</taxon>
        <taxon>Astigmata</taxon>
        <taxon>Psoroptidia</taxon>
        <taxon>Analgoidea</taxon>
        <taxon>Pyroglyphidae</taxon>
        <taxon>Dermatophagoidinae</taxon>
        <taxon>Dermatophagoides</taxon>
    </lineage>
</organism>
<comment type="caution">
    <text evidence="1">The sequence shown here is derived from an EMBL/GenBank/DDBJ whole genome shotgun (WGS) entry which is preliminary data.</text>
</comment>
<dbReference type="AlphaFoldDB" id="A0A922I289"/>
<sequence>MLLNLSLSTERLFKDGQLGQKMAVILYNMFFFGLISKCADTGSIIDALKTVFLESKVKSQHIN</sequence>
<dbReference type="EMBL" id="ASGP02000003">
    <property type="protein sequence ID" value="KAH9516095.1"/>
    <property type="molecule type" value="Genomic_DNA"/>
</dbReference>
<protein>
    <submittedName>
        <fullName evidence="1">Uncharacterized protein</fullName>
    </submittedName>
</protein>
<gene>
    <name evidence="1" type="ORF">DERF_006857</name>
</gene>
<name>A0A922I289_DERFA</name>
<accession>A0A922I289</accession>
<dbReference type="Proteomes" id="UP000790347">
    <property type="component" value="Unassembled WGS sequence"/>
</dbReference>
<keyword evidence="2" id="KW-1185">Reference proteome</keyword>